<reference evidence="1 2" key="1">
    <citation type="submission" date="2019-03" db="EMBL/GenBank/DDBJ databases">
        <title>Metabolic potential of uncultured bacteria and archaea associated with petroleum seepage in deep-sea sediments.</title>
        <authorList>
            <person name="Dong X."/>
            <person name="Hubert C."/>
        </authorList>
    </citation>
    <scope>NUCLEOTIDE SEQUENCE [LARGE SCALE GENOMIC DNA]</scope>
    <source>
        <strain evidence="1">E29_bin78</strain>
    </source>
</reference>
<feature type="non-terminal residue" evidence="1">
    <location>
        <position position="930"/>
    </location>
</feature>
<evidence type="ECO:0000313" key="2">
    <source>
        <dbReference type="Proteomes" id="UP000320679"/>
    </source>
</evidence>
<gene>
    <name evidence="1" type="ORF">E3J59_01330</name>
</gene>
<sequence length="930" mass="105806">MLPRLLATFFVISFLGIGVTPALGKGEETRLWSLVKVHLHPPLPSLKIPSSGGEKEIRLAFLSASSSSEKEEASGRDLSEEAVLKISGRKVIGIKHTLFYYLDEEWAKSHPERPTSSTDIDQKLQVKVKGTIGDRSLVEVAYDDTRPRSEQQNIFLSYRGEEDEVLQEAELGDIRLGFPETAIFAYDRSLFGAKVKAKLGKFHLTGIGSLTKGVSETRTFTGRSTFEKKHIYDTSYLKMRYYRIYFDPSQLPLEIASAEVFIDDQDGTNNQRAVEMTVSGENGTSYHGWFDYQYPGEDYFLDYARGVINFKRTIQDNFVIAVSYRDGSSARHPGESYRMIKKKQDSLYDKYYLKNRYYLGSRRVEEDEFTLSILSLSGQVVFDFAHAEDYPEYEVEVDYYEGIFKILKPSLPDPARPFPEAYPPTSLHRYTIYTEYIHRIDAFFLSPDIIPDSEKIYMNGQLLRRDLDYLLDYSSGFLSFIDAGRITPDTVIKVEYEYMPFMGRAAPILGVRGEYLFREGVSLGSTFVSHSSPRVREIPELGSAPSSLQAKGVDLHLTFPSRPGEATASNPYQVSLFGEVAESLLNPNTFGKAMVENFELTKISDELGRNEEMWQYSSRPPEAVGPRGEIIISDEDIPGEEINPNWSKGEREVLVLDYDLDLPGSWDSVVYSISSQGKDYTQMQFLEVWVKGDGKNKTVHLDVGMVSEDVDGDGPPLKTEDVNGDGKLNPGEDTGIWIRGKLVGENNERLDTEDLDGDSLLDTEEMVSTYTFSMEADWTDWRKISLPLNSSANWETVKRVVKHLRLWVEGSGVKGTLKFGGLDFFGDRWEKENLQAFPINTHDDPEYDPFSDPDFLAYYKEMYREAETYEGKWRKEGAFSLEYGLTSGEEGWVQQTFIQPQDYSSYGSLNFWVYREEGDPEAIFYLRFGS</sequence>
<proteinExistence type="predicted"/>
<name>A0A523UZL5_UNCAE</name>
<protein>
    <submittedName>
        <fullName evidence="1">Uncharacterized protein</fullName>
    </submittedName>
</protein>
<dbReference type="Proteomes" id="UP000320679">
    <property type="component" value="Unassembled WGS sequence"/>
</dbReference>
<accession>A0A523UZL5</accession>
<evidence type="ECO:0000313" key="1">
    <source>
        <dbReference type="EMBL" id="TET47968.1"/>
    </source>
</evidence>
<dbReference type="EMBL" id="SOJK01000062">
    <property type="protein sequence ID" value="TET47968.1"/>
    <property type="molecule type" value="Genomic_DNA"/>
</dbReference>
<organism evidence="1 2">
    <name type="scientific">Aerophobetes bacterium</name>
    <dbReference type="NCBI Taxonomy" id="2030807"/>
    <lineage>
        <taxon>Bacteria</taxon>
        <taxon>Candidatus Aerophobota</taxon>
    </lineage>
</organism>
<dbReference type="AlphaFoldDB" id="A0A523UZL5"/>
<comment type="caution">
    <text evidence="1">The sequence shown here is derived from an EMBL/GenBank/DDBJ whole genome shotgun (WGS) entry which is preliminary data.</text>
</comment>